<keyword evidence="2" id="KW-1185">Reference proteome</keyword>
<evidence type="ECO:0000313" key="2">
    <source>
        <dbReference type="Proteomes" id="UP000235145"/>
    </source>
</evidence>
<dbReference type="AlphaFoldDB" id="A0A9R1XRJ8"/>
<accession>A0A9R1XRJ8</accession>
<dbReference type="PANTHER" id="PTHR37610">
    <property type="entry name" value="CCHC-TYPE DOMAIN-CONTAINING PROTEIN"/>
    <property type="match status" value="1"/>
</dbReference>
<dbReference type="Proteomes" id="UP000235145">
    <property type="component" value="Unassembled WGS sequence"/>
</dbReference>
<dbReference type="EMBL" id="NBSK02000001">
    <property type="protein sequence ID" value="KAJ0224800.1"/>
    <property type="molecule type" value="Genomic_DNA"/>
</dbReference>
<reference evidence="1 2" key="1">
    <citation type="journal article" date="2017" name="Nat. Commun.">
        <title>Genome assembly with in vitro proximity ligation data and whole-genome triplication in lettuce.</title>
        <authorList>
            <person name="Reyes-Chin-Wo S."/>
            <person name="Wang Z."/>
            <person name="Yang X."/>
            <person name="Kozik A."/>
            <person name="Arikit S."/>
            <person name="Song C."/>
            <person name="Xia L."/>
            <person name="Froenicke L."/>
            <person name="Lavelle D.O."/>
            <person name="Truco M.J."/>
            <person name="Xia R."/>
            <person name="Zhu S."/>
            <person name="Xu C."/>
            <person name="Xu H."/>
            <person name="Xu X."/>
            <person name="Cox K."/>
            <person name="Korf I."/>
            <person name="Meyers B.C."/>
            <person name="Michelmore R.W."/>
        </authorList>
    </citation>
    <scope>NUCLEOTIDE SEQUENCE [LARGE SCALE GENOMIC DNA]</scope>
    <source>
        <strain evidence="2">cv. Salinas</strain>
        <tissue evidence="1">Seedlings</tissue>
    </source>
</reference>
<protein>
    <submittedName>
        <fullName evidence="1">Uncharacterized protein</fullName>
    </submittedName>
</protein>
<comment type="caution">
    <text evidence="1">The sequence shown here is derived from an EMBL/GenBank/DDBJ whole genome shotgun (WGS) entry which is preliminary data.</text>
</comment>
<organism evidence="1 2">
    <name type="scientific">Lactuca sativa</name>
    <name type="common">Garden lettuce</name>
    <dbReference type="NCBI Taxonomy" id="4236"/>
    <lineage>
        <taxon>Eukaryota</taxon>
        <taxon>Viridiplantae</taxon>
        <taxon>Streptophyta</taxon>
        <taxon>Embryophyta</taxon>
        <taxon>Tracheophyta</taxon>
        <taxon>Spermatophyta</taxon>
        <taxon>Magnoliopsida</taxon>
        <taxon>eudicotyledons</taxon>
        <taxon>Gunneridae</taxon>
        <taxon>Pentapetalae</taxon>
        <taxon>asterids</taxon>
        <taxon>campanulids</taxon>
        <taxon>Asterales</taxon>
        <taxon>Asteraceae</taxon>
        <taxon>Cichorioideae</taxon>
        <taxon>Cichorieae</taxon>
        <taxon>Lactucinae</taxon>
        <taxon>Lactuca</taxon>
    </lineage>
</organism>
<dbReference type="PANTHER" id="PTHR37610:SF40">
    <property type="entry name" value="OS01G0909600 PROTEIN"/>
    <property type="match status" value="1"/>
</dbReference>
<gene>
    <name evidence="1" type="ORF">LSAT_V11C100045050</name>
</gene>
<sequence length="84" mass="9319">MISDPIIDMNTGFINSESKWPKSTTGTELNECISNDCIVRSWILNVISKEIVGAFILATTSKELGDEVEEHFGKSNGPLIYQLQ</sequence>
<evidence type="ECO:0000313" key="1">
    <source>
        <dbReference type="EMBL" id="KAJ0224800.1"/>
    </source>
</evidence>
<name>A0A9R1XRJ8_LACSA</name>
<proteinExistence type="predicted"/>